<dbReference type="EMBL" id="CAJNBJ010000021">
    <property type="protein sequence ID" value="CAE6802436.1"/>
    <property type="molecule type" value="Genomic_DNA"/>
</dbReference>
<dbReference type="CDD" id="cd16015">
    <property type="entry name" value="LTA_synthase"/>
    <property type="match status" value="1"/>
</dbReference>
<dbReference type="SUPFAM" id="SSF53649">
    <property type="entry name" value="Alkaline phosphatase-like"/>
    <property type="match status" value="1"/>
</dbReference>
<keyword evidence="5 6" id="KW-0472">Membrane</keyword>
<organism evidence="8 9">
    <name type="scientific">Nitrospira defluvii</name>
    <dbReference type="NCBI Taxonomy" id="330214"/>
    <lineage>
        <taxon>Bacteria</taxon>
        <taxon>Pseudomonadati</taxon>
        <taxon>Nitrospirota</taxon>
        <taxon>Nitrospiria</taxon>
        <taxon>Nitrospirales</taxon>
        <taxon>Nitrospiraceae</taxon>
        <taxon>Nitrospira</taxon>
    </lineage>
</organism>
<dbReference type="PANTHER" id="PTHR47371">
    <property type="entry name" value="LIPOTEICHOIC ACID SYNTHASE"/>
    <property type="match status" value="1"/>
</dbReference>
<dbReference type="InterPro" id="IPR000917">
    <property type="entry name" value="Sulfatase_N"/>
</dbReference>
<evidence type="ECO:0000256" key="3">
    <source>
        <dbReference type="ARBA" id="ARBA00022692"/>
    </source>
</evidence>
<evidence type="ECO:0000259" key="7">
    <source>
        <dbReference type="Pfam" id="PF00884"/>
    </source>
</evidence>
<evidence type="ECO:0000256" key="6">
    <source>
        <dbReference type="SAM" id="Phobius"/>
    </source>
</evidence>
<feature type="transmembrane region" description="Helical" evidence="6">
    <location>
        <begin position="102"/>
        <end position="127"/>
    </location>
</feature>
<evidence type="ECO:0000256" key="5">
    <source>
        <dbReference type="ARBA" id="ARBA00023136"/>
    </source>
</evidence>
<name>A0ABM8SD89_9BACT</name>
<evidence type="ECO:0000256" key="4">
    <source>
        <dbReference type="ARBA" id="ARBA00022989"/>
    </source>
</evidence>
<keyword evidence="2" id="KW-1003">Cell membrane</keyword>
<dbReference type="RefSeq" id="WP_213044289.1">
    <property type="nucleotide sequence ID" value="NZ_CAJNBJ010000021.1"/>
</dbReference>
<feature type="domain" description="Sulfatase N-terminal" evidence="7">
    <location>
        <begin position="322"/>
        <end position="604"/>
    </location>
</feature>
<gene>
    <name evidence="8" type="ORF">NSPZN2_80130</name>
</gene>
<protein>
    <submittedName>
        <fullName evidence="8">Sulfatase domain-containing protein</fullName>
    </submittedName>
</protein>
<evidence type="ECO:0000313" key="9">
    <source>
        <dbReference type="Proteomes" id="UP000675880"/>
    </source>
</evidence>
<comment type="subcellular location">
    <subcellularLocation>
        <location evidence="1">Cell membrane</location>
        <topology evidence="1">Multi-pass membrane protein</topology>
    </subcellularLocation>
</comment>
<accession>A0ABM8SD89</accession>
<comment type="caution">
    <text evidence="8">The sequence shown here is derived from an EMBL/GenBank/DDBJ whole genome shotgun (WGS) entry which is preliminary data.</text>
</comment>
<evidence type="ECO:0000256" key="2">
    <source>
        <dbReference type="ARBA" id="ARBA00022475"/>
    </source>
</evidence>
<dbReference type="InterPro" id="IPR050448">
    <property type="entry name" value="OpgB/LTA_synthase_biosynth"/>
</dbReference>
<dbReference type="PANTHER" id="PTHR47371:SF3">
    <property type="entry name" value="PHOSPHOGLYCEROL TRANSFERASE I"/>
    <property type="match status" value="1"/>
</dbReference>
<evidence type="ECO:0000256" key="1">
    <source>
        <dbReference type="ARBA" id="ARBA00004651"/>
    </source>
</evidence>
<dbReference type="Proteomes" id="UP000675880">
    <property type="component" value="Unassembled WGS sequence"/>
</dbReference>
<dbReference type="InterPro" id="IPR017850">
    <property type="entry name" value="Alkaline_phosphatase_core_sf"/>
</dbReference>
<feature type="transmembrane region" description="Helical" evidence="6">
    <location>
        <begin position="212"/>
        <end position="230"/>
    </location>
</feature>
<keyword evidence="3 6" id="KW-0812">Transmembrane</keyword>
<sequence>MMERWTGAGASIRKTVLFWWILFVVIQTAERLFLLGDALEQETPSMPLLFTTLMVGIRGDFITATFALALALAAACGGTLLSHRWDDLRGSSTLCARAFHRSFPVSAALVGLLLFVLLCVDMGYYGFNRQHMDFVFLEFIDDLFAPATTTGGTNVQAMQQTSAELGAAGKWAWRLTCFLALQAAGIGLWWWTFSTAVVPALRRWRPGSGFQANAFLVVALIAGGAGFHHSGPYGIRIAPIGSMVYYTLAQNPVLFASEALRIALVSRGGGERPGSAGAMPYDLAVRTMQRLLGPAEAFVDPRYPLVRTITPSPDSLRLPTPPNIVLVFLEGLDRRYLGQTYGEVKGTPFLDRLKDDSVYFQHFFSNGVQTSRGLFATLCSTFPRLGAAAMKTRYAHDYLCLPSLLQRQGYHTEMVIGQHRDLNRLQSFVARNGLQQLLDEGDFPSGTERAGLGIVDGALFDLCYERIKQRQADSRPFFLTTLTLSTHHPFAAPDRHPDVHVLRQRVQDQYVAALRYTDLELERVFTRLVREGLLRNTIVVNLGDHGRHEPVGRTDIERKAGHFASPLFVWMDESLRSPATYKPRTVSAVASQVDVAPTLLALSGGLPSLGSFAGHDVSCLLVRDCLPDQVAYLTSVYDNLVGLASADGLLLYSLSAETFQEATLDFESMPEDQQSRRRRSAARGSELLAIHEVANIALDSNRLWSWREFGQRL</sequence>
<keyword evidence="4 6" id="KW-1133">Transmembrane helix</keyword>
<feature type="transmembrane region" description="Helical" evidence="6">
    <location>
        <begin position="171"/>
        <end position="191"/>
    </location>
</feature>
<proteinExistence type="predicted"/>
<reference evidence="8 9" key="1">
    <citation type="submission" date="2021-02" db="EMBL/GenBank/DDBJ databases">
        <authorList>
            <person name="Han P."/>
        </authorList>
    </citation>
    <scope>NUCLEOTIDE SEQUENCE [LARGE SCALE GENOMIC DNA]</scope>
    <source>
        <strain evidence="8">Candidatus Nitrospira sp. ZN2</strain>
    </source>
</reference>
<keyword evidence="9" id="KW-1185">Reference proteome</keyword>
<evidence type="ECO:0000313" key="8">
    <source>
        <dbReference type="EMBL" id="CAE6802436.1"/>
    </source>
</evidence>
<dbReference type="Pfam" id="PF00884">
    <property type="entry name" value="Sulfatase"/>
    <property type="match status" value="1"/>
</dbReference>
<feature type="transmembrane region" description="Helical" evidence="6">
    <location>
        <begin position="55"/>
        <end position="81"/>
    </location>
</feature>
<dbReference type="Gene3D" id="3.40.720.10">
    <property type="entry name" value="Alkaline Phosphatase, subunit A"/>
    <property type="match status" value="1"/>
</dbReference>